<dbReference type="Pfam" id="PF07811">
    <property type="entry name" value="TadE"/>
    <property type="match status" value="1"/>
</dbReference>
<feature type="domain" description="TadE-like" evidence="2">
    <location>
        <begin position="11"/>
        <end position="53"/>
    </location>
</feature>
<dbReference type="EMBL" id="FNDG01000003">
    <property type="protein sequence ID" value="SDH24319.1"/>
    <property type="molecule type" value="Genomic_DNA"/>
</dbReference>
<organism evidence="3 4">
    <name type="scientific">Phytopseudomonas flavescens</name>
    <dbReference type="NCBI Taxonomy" id="29435"/>
    <lineage>
        <taxon>Bacteria</taxon>
        <taxon>Pseudomonadati</taxon>
        <taxon>Pseudomonadota</taxon>
        <taxon>Gammaproteobacteria</taxon>
        <taxon>Pseudomonadales</taxon>
        <taxon>Pseudomonadaceae</taxon>
        <taxon>Phytopseudomonas</taxon>
    </lineage>
</organism>
<evidence type="ECO:0000259" key="2">
    <source>
        <dbReference type="Pfam" id="PF07811"/>
    </source>
</evidence>
<gene>
    <name evidence="3" type="ORF">SAMN05216588_103310</name>
</gene>
<dbReference type="Proteomes" id="UP000198606">
    <property type="component" value="Unassembled WGS sequence"/>
</dbReference>
<proteinExistence type="predicted"/>
<evidence type="ECO:0000313" key="3">
    <source>
        <dbReference type="EMBL" id="SDH24319.1"/>
    </source>
</evidence>
<dbReference type="STRING" id="29435.SAMN05216588_103310"/>
<protein>
    <submittedName>
        <fullName evidence="3">TadE-like protein</fullName>
    </submittedName>
</protein>
<accession>A0A1G8ATN8</accession>
<reference evidence="3 4" key="1">
    <citation type="submission" date="2016-10" db="EMBL/GenBank/DDBJ databases">
        <authorList>
            <person name="de Groot N.N."/>
        </authorList>
    </citation>
    <scope>NUCLEOTIDE SEQUENCE [LARGE SCALE GENOMIC DNA]</scope>
    <source>
        <strain evidence="3 4">LMG 18387</strain>
    </source>
</reference>
<evidence type="ECO:0000313" key="4">
    <source>
        <dbReference type="Proteomes" id="UP000198606"/>
    </source>
</evidence>
<keyword evidence="1" id="KW-0812">Transmembrane</keyword>
<keyword evidence="1" id="KW-1133">Transmembrane helix</keyword>
<dbReference type="AlphaFoldDB" id="A0A1G8ATN8"/>
<sequence length="182" mass="19907">MERCARKSQRGAVAIEFAMLFGVFFVVVYGIIAYSIPLLLLLTFKQVSADAARATLQVDPGNPAYTQLLSREITRVVERSWLPDSWLGGDCPPPEQDAAGFSWTSLPGQNGHHSYGHVAVDTRDPNTPRYVLHVCLQRFYNSEGAKDKRAIVPTLRLLGISIPSLPVEGGNVVIRGATTVTL</sequence>
<keyword evidence="1" id="KW-0472">Membrane</keyword>
<name>A0A1G8ATN8_9GAMM</name>
<dbReference type="InterPro" id="IPR012495">
    <property type="entry name" value="TadE-like_dom"/>
</dbReference>
<evidence type="ECO:0000256" key="1">
    <source>
        <dbReference type="SAM" id="Phobius"/>
    </source>
</evidence>
<feature type="transmembrane region" description="Helical" evidence="1">
    <location>
        <begin position="12"/>
        <end position="36"/>
    </location>
</feature>